<dbReference type="PANTHER" id="PTHR39569">
    <property type="entry name" value="INORGANIC TRIPHOSPHATASE"/>
    <property type="match status" value="1"/>
</dbReference>
<dbReference type="Gene3D" id="2.40.320.10">
    <property type="entry name" value="Hypothetical Protein Pfu-838710-001"/>
    <property type="match status" value="1"/>
</dbReference>
<dbReference type="EMBL" id="NBBJ01000003">
    <property type="protein sequence ID" value="OWK29589.1"/>
    <property type="molecule type" value="Genomic_DNA"/>
</dbReference>
<dbReference type="Proteomes" id="UP000197783">
    <property type="component" value="Unassembled WGS sequence"/>
</dbReference>
<evidence type="ECO:0000259" key="1">
    <source>
        <dbReference type="PROSITE" id="PS51707"/>
    </source>
</evidence>
<dbReference type="RefSeq" id="WP_088333743.1">
    <property type="nucleotide sequence ID" value="NZ_NBBJ01000003.1"/>
</dbReference>
<dbReference type="GO" id="GO:0046872">
    <property type="term" value="F:metal ion binding"/>
    <property type="evidence" value="ECO:0007669"/>
    <property type="project" value="TreeGrafter"/>
</dbReference>
<dbReference type="InterPro" id="IPR038186">
    <property type="entry name" value="CHAD_dom_sf"/>
</dbReference>
<comment type="caution">
    <text evidence="3">The sequence shown here is derived from an EMBL/GenBank/DDBJ whole genome shotgun (WGS) entry which is preliminary data.</text>
</comment>
<dbReference type="InterPro" id="IPR033469">
    <property type="entry name" value="CYTH-like_dom_sf"/>
</dbReference>
<sequence length="489" mass="53869">MTTAASGERPTEIEIKLEIEPGGGAMLCQSRVLAGLALNDREQFTTYFDTPEQDLRVAGISLRVRRTGDRHVQTIKTISAPGVGIFARPEWEQDVAGSSPDLGDSSPIREMVNAEVLSRLRPAFTVAVRRRSWRVESGDAVMEVVLDEGTVRASGCEAPIAEIEAELQHGEPEALFSLARTLGGELPLRLGVLTKAERGYRLAEGRLYTPVKAERVPIGAESDVAEAFATIAASCLRQFRLNEELLRSNPEPDALHQARVALRRLRSALSIFKPVVADDRSRHLAAELRHLARSLGAARDLDVLIETLGPHVNESVRAAHAEAYAAALATLDAQRTRDLMIDLMAWIASGDWRVRPADPAATNQTAKRFASATLGKLRRRLKKRGSHLAELDDEERHQVRILTKKLRYATDFFGPLFTGKKARQRYKVFSKKLAALQEHLGTLNDLATAPPLLARHGIDPAALPAYKRRALLTKASDAHAALVEAKRFW</sequence>
<evidence type="ECO:0000313" key="3">
    <source>
        <dbReference type="EMBL" id="OWK29589.1"/>
    </source>
</evidence>
<organism evidence="3 4">
    <name type="scientific">Sphingomonas mucosissima</name>
    <dbReference type="NCBI Taxonomy" id="370959"/>
    <lineage>
        <taxon>Bacteria</taxon>
        <taxon>Pseudomonadati</taxon>
        <taxon>Pseudomonadota</taxon>
        <taxon>Alphaproteobacteria</taxon>
        <taxon>Sphingomonadales</taxon>
        <taxon>Sphingomonadaceae</taxon>
        <taxon>Sphingomonas</taxon>
    </lineage>
</organism>
<gene>
    <name evidence="3" type="primary">ygiF</name>
    <name evidence="3" type="ORF">SPMU_20090</name>
</gene>
<dbReference type="Pfam" id="PF05235">
    <property type="entry name" value="CHAD"/>
    <property type="match status" value="1"/>
</dbReference>
<evidence type="ECO:0000313" key="4">
    <source>
        <dbReference type="Proteomes" id="UP000197783"/>
    </source>
</evidence>
<dbReference type="SMART" id="SM01118">
    <property type="entry name" value="CYTH"/>
    <property type="match status" value="1"/>
</dbReference>
<dbReference type="EC" id="3.6.1.25" evidence="3"/>
<feature type="domain" description="CHAD" evidence="2">
    <location>
        <begin position="221"/>
        <end position="489"/>
    </location>
</feature>
<reference evidence="3 4" key="1">
    <citation type="submission" date="2017-03" db="EMBL/GenBank/DDBJ databases">
        <title>Genome sequence of Sphingomonas mucosissima DSM 17494.</title>
        <authorList>
            <person name="Poehlein A."/>
            <person name="Wuebbeler J.H."/>
            <person name="Steinbuechel A."/>
            <person name="Daniel R."/>
        </authorList>
    </citation>
    <scope>NUCLEOTIDE SEQUENCE [LARGE SCALE GENOMIC DNA]</scope>
    <source>
        <strain evidence="3 4">DSM 17494</strain>
    </source>
</reference>
<dbReference type="InterPro" id="IPR023577">
    <property type="entry name" value="CYTH_domain"/>
</dbReference>
<dbReference type="SMART" id="SM00880">
    <property type="entry name" value="CHAD"/>
    <property type="match status" value="1"/>
</dbReference>
<name>A0A245ZIM1_9SPHN</name>
<keyword evidence="4" id="KW-1185">Reference proteome</keyword>
<keyword evidence="3" id="KW-0378">Hydrolase</keyword>
<dbReference type="SUPFAM" id="SSF55154">
    <property type="entry name" value="CYTH-like phosphatases"/>
    <property type="match status" value="1"/>
</dbReference>
<dbReference type="PROSITE" id="PS51707">
    <property type="entry name" value="CYTH"/>
    <property type="match status" value="1"/>
</dbReference>
<dbReference type="CDD" id="cd07756">
    <property type="entry name" value="CYTH-like_Pase_CHAD"/>
    <property type="match status" value="1"/>
</dbReference>
<dbReference type="OrthoDB" id="9777271at2"/>
<dbReference type="GO" id="GO:0050355">
    <property type="term" value="F:inorganic triphosphate phosphatase activity"/>
    <property type="evidence" value="ECO:0007669"/>
    <property type="project" value="UniProtKB-EC"/>
</dbReference>
<dbReference type="PROSITE" id="PS51708">
    <property type="entry name" value="CHAD"/>
    <property type="match status" value="1"/>
</dbReference>
<accession>A0A245ZIM1</accession>
<dbReference type="PANTHER" id="PTHR39569:SF1">
    <property type="entry name" value="INORGANIC TRIPHOSPHATASE"/>
    <property type="match status" value="1"/>
</dbReference>
<dbReference type="AlphaFoldDB" id="A0A245ZIM1"/>
<dbReference type="Pfam" id="PF01928">
    <property type="entry name" value="CYTH"/>
    <property type="match status" value="1"/>
</dbReference>
<protein>
    <submittedName>
        <fullName evidence="3">Inorganic triphosphatase</fullName>
        <ecNumber evidence="3">3.6.1.25</ecNumber>
    </submittedName>
</protein>
<proteinExistence type="predicted"/>
<dbReference type="InterPro" id="IPR039013">
    <property type="entry name" value="YgiF"/>
</dbReference>
<feature type="domain" description="CYTH" evidence="1">
    <location>
        <begin position="10"/>
        <end position="206"/>
    </location>
</feature>
<dbReference type="InterPro" id="IPR007899">
    <property type="entry name" value="CHAD_dom"/>
</dbReference>
<evidence type="ECO:0000259" key="2">
    <source>
        <dbReference type="PROSITE" id="PS51708"/>
    </source>
</evidence>
<dbReference type="Gene3D" id="1.40.20.10">
    <property type="entry name" value="CHAD domain"/>
    <property type="match status" value="1"/>
</dbReference>